<evidence type="ECO:0000313" key="3">
    <source>
        <dbReference type="Proteomes" id="UP000193467"/>
    </source>
</evidence>
<protein>
    <submittedName>
        <fullName evidence="2">Uncharacterized protein</fullName>
    </submittedName>
</protein>
<feature type="compositionally biased region" description="Low complexity" evidence="1">
    <location>
        <begin position="8"/>
        <end position="35"/>
    </location>
</feature>
<evidence type="ECO:0000256" key="1">
    <source>
        <dbReference type="SAM" id="MobiDB-lite"/>
    </source>
</evidence>
<dbReference type="STRING" id="106004.A0A1Y2CB64"/>
<evidence type="ECO:0000313" key="2">
    <source>
        <dbReference type="EMBL" id="ORY44272.1"/>
    </source>
</evidence>
<organism evidence="2 3">
    <name type="scientific">Leucosporidium creatinivorum</name>
    <dbReference type="NCBI Taxonomy" id="106004"/>
    <lineage>
        <taxon>Eukaryota</taxon>
        <taxon>Fungi</taxon>
        <taxon>Dikarya</taxon>
        <taxon>Basidiomycota</taxon>
        <taxon>Pucciniomycotina</taxon>
        <taxon>Microbotryomycetes</taxon>
        <taxon>Leucosporidiales</taxon>
        <taxon>Leucosporidium</taxon>
    </lineage>
</organism>
<accession>A0A1Y2CB64</accession>
<keyword evidence="3" id="KW-1185">Reference proteome</keyword>
<reference evidence="2 3" key="1">
    <citation type="submission" date="2016-07" db="EMBL/GenBank/DDBJ databases">
        <title>Pervasive Adenine N6-methylation of Active Genes in Fungi.</title>
        <authorList>
            <consortium name="DOE Joint Genome Institute"/>
            <person name="Mondo S.J."/>
            <person name="Dannebaum R.O."/>
            <person name="Kuo R.C."/>
            <person name="Labutti K."/>
            <person name="Haridas S."/>
            <person name="Kuo A."/>
            <person name="Salamov A."/>
            <person name="Ahrendt S.R."/>
            <person name="Lipzen A."/>
            <person name="Sullivan W."/>
            <person name="Andreopoulos W.B."/>
            <person name="Clum A."/>
            <person name="Lindquist E."/>
            <person name="Daum C."/>
            <person name="Ramamoorthy G.K."/>
            <person name="Gryganskyi A."/>
            <person name="Culley D."/>
            <person name="Magnuson J.K."/>
            <person name="James T.Y."/>
            <person name="O'Malley M.A."/>
            <person name="Stajich J.E."/>
            <person name="Spatafora J.W."/>
            <person name="Visel A."/>
            <person name="Grigoriev I.V."/>
        </authorList>
    </citation>
    <scope>NUCLEOTIDE SEQUENCE [LARGE SCALE GENOMIC DNA]</scope>
    <source>
        <strain evidence="2 3">62-1032</strain>
    </source>
</reference>
<proteinExistence type="predicted"/>
<dbReference type="Proteomes" id="UP000193467">
    <property type="component" value="Unassembled WGS sequence"/>
</dbReference>
<dbReference type="EMBL" id="MCGR01000126">
    <property type="protein sequence ID" value="ORY44272.1"/>
    <property type="molecule type" value="Genomic_DNA"/>
</dbReference>
<gene>
    <name evidence="2" type="ORF">BCR35DRAFT_336317</name>
</gene>
<dbReference type="AlphaFoldDB" id="A0A1Y2CB64"/>
<dbReference type="InParanoid" id="A0A1Y2CB64"/>
<dbReference type="OrthoDB" id="3156807at2759"/>
<feature type="region of interest" description="Disordered" evidence="1">
    <location>
        <begin position="1"/>
        <end position="36"/>
    </location>
</feature>
<comment type="caution">
    <text evidence="2">The sequence shown here is derived from an EMBL/GenBank/DDBJ whole genome shotgun (WGS) entry which is preliminary data.</text>
</comment>
<sequence length="176" mass="19738">MSANREAPTSTTPQHPSTSLPPATSASSALDAPPSFGTIRPLQAAQSFFAHSTQLGPWQVHLTDRAIKSLRLLRDRSAQAIVCRKVEQLTHGHFSESNTKPMCKSFEEESALLFHAKLSRNLRLVWQVDLLEEDGGHRATQIIKIISVESHDSMDAKRWLWMALVAEQRARGRQYK</sequence>
<name>A0A1Y2CB64_9BASI</name>